<dbReference type="AlphaFoldDB" id="A0A843UPW3"/>
<organism evidence="2 3">
    <name type="scientific">Colocasia esculenta</name>
    <name type="common">Wild taro</name>
    <name type="synonym">Arum esculentum</name>
    <dbReference type="NCBI Taxonomy" id="4460"/>
    <lineage>
        <taxon>Eukaryota</taxon>
        <taxon>Viridiplantae</taxon>
        <taxon>Streptophyta</taxon>
        <taxon>Embryophyta</taxon>
        <taxon>Tracheophyta</taxon>
        <taxon>Spermatophyta</taxon>
        <taxon>Magnoliopsida</taxon>
        <taxon>Liliopsida</taxon>
        <taxon>Araceae</taxon>
        <taxon>Aroideae</taxon>
        <taxon>Colocasieae</taxon>
        <taxon>Colocasia</taxon>
    </lineage>
</organism>
<dbReference type="Proteomes" id="UP000652761">
    <property type="component" value="Unassembled WGS sequence"/>
</dbReference>
<accession>A0A843UPW3</accession>
<sequence length="103" mass="11565">MITYRIVTESKSLRVPKKLLRTRRVCPMDMFSNLQHRPEDPFLKLIVYLFHKGRVELSSFRSSTGPREGPEEEEEAPAEDTGGTSSIGEGEGIVVEKAGDEVD</sequence>
<evidence type="ECO:0000313" key="3">
    <source>
        <dbReference type="Proteomes" id="UP000652761"/>
    </source>
</evidence>
<feature type="region of interest" description="Disordered" evidence="1">
    <location>
        <begin position="59"/>
        <end position="103"/>
    </location>
</feature>
<proteinExistence type="predicted"/>
<protein>
    <submittedName>
        <fullName evidence="2">Uncharacterized protein</fullName>
    </submittedName>
</protein>
<keyword evidence="3" id="KW-1185">Reference proteome</keyword>
<name>A0A843UPW3_COLES</name>
<dbReference type="EMBL" id="NMUH01000722">
    <property type="protein sequence ID" value="MQL83844.1"/>
    <property type="molecule type" value="Genomic_DNA"/>
</dbReference>
<comment type="caution">
    <text evidence="2">The sequence shown here is derived from an EMBL/GenBank/DDBJ whole genome shotgun (WGS) entry which is preliminary data.</text>
</comment>
<gene>
    <name evidence="2" type="ORF">Taro_016335</name>
</gene>
<feature type="compositionally biased region" description="Low complexity" evidence="1">
    <location>
        <begin position="79"/>
        <end position="88"/>
    </location>
</feature>
<evidence type="ECO:0000256" key="1">
    <source>
        <dbReference type="SAM" id="MobiDB-lite"/>
    </source>
</evidence>
<reference evidence="2" key="1">
    <citation type="submission" date="2017-07" db="EMBL/GenBank/DDBJ databases">
        <title>Taro Niue Genome Assembly and Annotation.</title>
        <authorList>
            <person name="Atibalentja N."/>
            <person name="Keating K."/>
            <person name="Fields C.J."/>
        </authorList>
    </citation>
    <scope>NUCLEOTIDE SEQUENCE</scope>
    <source>
        <strain evidence="2">Niue_2</strain>
        <tissue evidence="2">Leaf</tissue>
    </source>
</reference>
<evidence type="ECO:0000313" key="2">
    <source>
        <dbReference type="EMBL" id="MQL83844.1"/>
    </source>
</evidence>